<organism evidence="2 3">
    <name type="scientific">Euzebya pacifica</name>
    <dbReference type="NCBI Taxonomy" id="1608957"/>
    <lineage>
        <taxon>Bacteria</taxon>
        <taxon>Bacillati</taxon>
        <taxon>Actinomycetota</taxon>
        <taxon>Nitriliruptoria</taxon>
        <taxon>Euzebyales</taxon>
    </lineage>
</organism>
<keyword evidence="3" id="KW-1185">Reference proteome</keyword>
<dbReference type="Proteomes" id="UP000264006">
    <property type="component" value="Plasmid pEDY32-46I"/>
</dbReference>
<keyword evidence="2" id="KW-0614">Plasmid</keyword>
<protein>
    <submittedName>
        <fullName evidence="2">Uncharacterized protein</fullName>
    </submittedName>
</protein>
<reference evidence="2 3" key="1">
    <citation type="submission" date="2018-09" db="EMBL/GenBank/DDBJ databases">
        <title>Complete genome sequence of Euzebya sp. DY32-46 isolated from seawater of Pacific Ocean.</title>
        <authorList>
            <person name="Xu L."/>
            <person name="Wu Y.-H."/>
            <person name="Xu X.-W."/>
        </authorList>
    </citation>
    <scope>NUCLEOTIDE SEQUENCE [LARGE SCALE GENOMIC DNA]</scope>
    <source>
        <strain evidence="2 3">DY32-46</strain>
        <plasmid evidence="3">pedy32-46i</plasmid>
    </source>
</reference>
<feature type="region of interest" description="Disordered" evidence="1">
    <location>
        <begin position="1"/>
        <end position="23"/>
    </location>
</feature>
<evidence type="ECO:0000313" key="3">
    <source>
        <dbReference type="Proteomes" id="UP000264006"/>
    </source>
</evidence>
<name>A0A346Y5Q3_9ACTN</name>
<feature type="compositionally biased region" description="Basic and acidic residues" evidence="1">
    <location>
        <begin position="1"/>
        <end position="10"/>
    </location>
</feature>
<evidence type="ECO:0000313" key="2">
    <source>
        <dbReference type="EMBL" id="AXV09800.1"/>
    </source>
</evidence>
<dbReference type="RefSeq" id="WP_114594422.1">
    <property type="nucleotide sequence ID" value="NZ_CP031166.1"/>
</dbReference>
<dbReference type="KEGG" id="euz:DVS28_b0030"/>
<sequence>MDIRYRDLPAHTRNHQPDGTPTPDAVADLLDQMASSLADRDEPGVVTAAAHALATLDLLHEDVDANNLFADYDDIAVDVPGLRQHAEAGEPVDTVIDEHEDTIKVLADELRYHEHPRFGVIAVTVVDICTDLRASGI</sequence>
<gene>
    <name evidence="2" type="ORF">DVS28_b0030</name>
</gene>
<geneLocation type="plasmid" evidence="3">
    <name>pedy32-46i</name>
</geneLocation>
<evidence type="ECO:0000256" key="1">
    <source>
        <dbReference type="SAM" id="MobiDB-lite"/>
    </source>
</evidence>
<proteinExistence type="predicted"/>
<accession>A0A346Y5Q3</accession>
<dbReference type="EMBL" id="CP031166">
    <property type="protein sequence ID" value="AXV09800.1"/>
    <property type="molecule type" value="Genomic_DNA"/>
</dbReference>
<dbReference type="AlphaFoldDB" id="A0A346Y5Q3"/>